<evidence type="ECO:0008006" key="3">
    <source>
        <dbReference type="Google" id="ProtNLM"/>
    </source>
</evidence>
<sequence>MMKLIDETVEAGARRHKACEILGLSLRTLQRWQIRPEDGRAEAVERDQSI</sequence>
<comment type="caution">
    <text evidence="1">The sequence shown here is derived from an EMBL/GenBank/DDBJ whole genome shotgun (WGS) entry which is preliminary data.</text>
</comment>
<dbReference type="Proteomes" id="UP000075653">
    <property type="component" value="Unassembled WGS sequence"/>
</dbReference>
<keyword evidence="2" id="KW-1185">Reference proteome</keyword>
<evidence type="ECO:0000313" key="2">
    <source>
        <dbReference type="Proteomes" id="UP000075653"/>
    </source>
</evidence>
<accession>A0A149VV26</accession>
<evidence type="ECO:0000313" key="1">
    <source>
        <dbReference type="EMBL" id="KXW57028.1"/>
    </source>
</evidence>
<dbReference type="AlphaFoldDB" id="A0A149VV26"/>
<protein>
    <recommendedName>
        <fullName evidence="3">Transposase</fullName>
    </recommendedName>
</protein>
<dbReference type="PATRIC" id="fig|1789004.3.peg.2619"/>
<reference evidence="1 2" key="1">
    <citation type="submission" date="2016-01" db="EMBL/GenBank/DDBJ databases">
        <title>Genome sequence of the acidophilic iron oxidising Ferrovum strain Z-31.</title>
        <authorList>
            <person name="Poehlein A."/>
            <person name="Ullrich S.R."/>
            <person name="Schloemann M."/>
            <person name="Muehling M."/>
            <person name="Daniel R."/>
        </authorList>
    </citation>
    <scope>NUCLEOTIDE SEQUENCE [LARGE SCALE GENOMIC DNA]</scope>
    <source>
        <strain evidence="1 2">Z-31</strain>
    </source>
</reference>
<dbReference type="EMBL" id="LRRD01000166">
    <property type="protein sequence ID" value="KXW57028.1"/>
    <property type="molecule type" value="Genomic_DNA"/>
</dbReference>
<organism evidence="1 2">
    <name type="scientific">Ferrovum myxofaciens</name>
    <dbReference type="NCBI Taxonomy" id="416213"/>
    <lineage>
        <taxon>Bacteria</taxon>
        <taxon>Pseudomonadati</taxon>
        <taxon>Pseudomonadota</taxon>
        <taxon>Betaproteobacteria</taxon>
        <taxon>Ferrovales</taxon>
        <taxon>Ferrovaceae</taxon>
        <taxon>Ferrovum</taxon>
    </lineage>
</organism>
<gene>
    <name evidence="1" type="ORF">FEMY_24550</name>
</gene>
<proteinExistence type="predicted"/>
<name>A0A149VV26_9PROT</name>